<dbReference type="InterPro" id="IPR045455">
    <property type="entry name" value="NrS-1_pol-like_helicase"/>
</dbReference>
<evidence type="ECO:0000259" key="2">
    <source>
        <dbReference type="Pfam" id="PF19263"/>
    </source>
</evidence>
<comment type="caution">
    <text evidence="3">The sequence shown here is derived from an EMBL/GenBank/DDBJ whole genome shotgun (WGS) entry which is preliminary data.</text>
</comment>
<evidence type="ECO:0000256" key="1">
    <source>
        <dbReference type="SAM" id="MobiDB-lite"/>
    </source>
</evidence>
<dbReference type="EMBL" id="SNRW01001431">
    <property type="protein sequence ID" value="KAA6396421.1"/>
    <property type="molecule type" value="Genomic_DNA"/>
</dbReference>
<evidence type="ECO:0000313" key="4">
    <source>
        <dbReference type="Proteomes" id="UP000324800"/>
    </source>
</evidence>
<protein>
    <recommendedName>
        <fullName evidence="2">NrS-1 polymerase-like helicase domain-containing protein</fullName>
    </recommendedName>
</protein>
<dbReference type="OrthoDB" id="2142868at2759"/>
<evidence type="ECO:0000313" key="3">
    <source>
        <dbReference type="EMBL" id="KAA6396421.1"/>
    </source>
</evidence>
<feature type="region of interest" description="Disordered" evidence="1">
    <location>
        <begin position="196"/>
        <end position="215"/>
    </location>
</feature>
<reference evidence="3 4" key="1">
    <citation type="submission" date="2019-03" db="EMBL/GenBank/DDBJ databases">
        <title>Single cell metagenomics reveals metabolic interactions within the superorganism composed of flagellate Streblomastix strix and complex community of Bacteroidetes bacteria on its surface.</title>
        <authorList>
            <person name="Treitli S.C."/>
            <person name="Kolisko M."/>
            <person name="Husnik F."/>
            <person name="Keeling P."/>
            <person name="Hampl V."/>
        </authorList>
    </citation>
    <scope>NUCLEOTIDE SEQUENCE [LARGE SCALE GENOMIC DNA]</scope>
    <source>
        <strain evidence="3">ST1C</strain>
    </source>
</reference>
<dbReference type="SUPFAM" id="SSF52540">
    <property type="entry name" value="P-loop containing nucleoside triphosphate hydrolases"/>
    <property type="match status" value="1"/>
</dbReference>
<dbReference type="Proteomes" id="UP000324800">
    <property type="component" value="Unassembled WGS sequence"/>
</dbReference>
<organism evidence="3 4">
    <name type="scientific">Streblomastix strix</name>
    <dbReference type="NCBI Taxonomy" id="222440"/>
    <lineage>
        <taxon>Eukaryota</taxon>
        <taxon>Metamonada</taxon>
        <taxon>Preaxostyla</taxon>
        <taxon>Oxymonadida</taxon>
        <taxon>Streblomastigidae</taxon>
        <taxon>Streblomastix</taxon>
    </lineage>
</organism>
<sequence length="698" mass="79491">MCFAVAGDENKGIHQGFQYVIADQQLYNETYSQFLPRNHEVTSNLKDATLLPTSFAQSEDIYDEKKINGLTVQSEGSACIALAAKCYYICVDDEPIIRCCEQATKQTEFVATKVASITSRQATKQTEFVATKVAERDKQETIQEAKIKLRSEMLARIDKNDEKSKKDLIKILDDSLQAANEVGTLESQVQQEKPKVKKGKTKIQQGKPKIQQETKFKRERSGCEAILPANQKIETGKAIDISKCPYLAVVDIDVDKKLDETNRKVIRDDILQQLNNVKSLKVGLAQTAHGGIHIYCHMGKNKLRQNSMTGIIKSSANSVCCNQSCESNPTNKRYGVDVFACVTPYNEQSKEKTLRWVVLPDSKVKDKNSDVELQYIDLNNMWNISKLSDISKVFKALNFDMNLILETTNSVCALKSTFVAANADDGKSKEIKQIIKQNVSQDNTQLSKAKWDGFRKKNLKLWNLFQEYVGVFRLRDISFISDEQDVFSIFQGWKHKQLDQINMNSIQLYLNLIREYIAANDNIIYEYILNWISFILQNPGIKTRVAIVIRGVQGTGKNTFIDVLCDLMAGYSAKNITDIEEITGNFNAVIENKSLIVLNELKNFTEQRALNSNALQSIITDDVQRINEKFVARRDSQNVSNLIFVSNNYCPVKIEATDRRYLVCQTPDAHRLNYEHFKQIHQSIKQDGFYDNLYTFFL</sequence>
<proteinExistence type="predicted"/>
<feature type="domain" description="NrS-1 polymerase-like helicase" evidence="2">
    <location>
        <begin position="550"/>
        <end position="660"/>
    </location>
</feature>
<dbReference type="SUPFAM" id="SSF56747">
    <property type="entry name" value="Prim-pol domain"/>
    <property type="match status" value="1"/>
</dbReference>
<accession>A0A5J4WND1</accession>
<dbReference type="Pfam" id="PF19263">
    <property type="entry name" value="DUF5906"/>
    <property type="match status" value="1"/>
</dbReference>
<dbReference type="InterPro" id="IPR027417">
    <property type="entry name" value="P-loop_NTPase"/>
</dbReference>
<dbReference type="Gene3D" id="3.40.50.300">
    <property type="entry name" value="P-loop containing nucleotide triphosphate hydrolases"/>
    <property type="match status" value="1"/>
</dbReference>
<name>A0A5J4WND1_9EUKA</name>
<dbReference type="AlphaFoldDB" id="A0A5J4WND1"/>
<gene>
    <name evidence="3" type="ORF">EZS28_008053</name>
</gene>